<proteinExistence type="predicted"/>
<evidence type="ECO:0000256" key="1">
    <source>
        <dbReference type="SAM" id="SignalP"/>
    </source>
</evidence>
<evidence type="ECO:0000313" key="3">
    <source>
        <dbReference type="Proteomes" id="UP000644147"/>
    </source>
</evidence>
<evidence type="ECO:0008006" key="4">
    <source>
        <dbReference type="Google" id="ProtNLM"/>
    </source>
</evidence>
<name>A0ABS1BYW1_9BACT</name>
<organism evidence="2 3">
    <name type="scientific">Adhaeribacter terrigena</name>
    <dbReference type="NCBI Taxonomy" id="2793070"/>
    <lineage>
        <taxon>Bacteria</taxon>
        <taxon>Pseudomonadati</taxon>
        <taxon>Bacteroidota</taxon>
        <taxon>Cytophagia</taxon>
        <taxon>Cytophagales</taxon>
        <taxon>Hymenobacteraceae</taxon>
        <taxon>Adhaeribacter</taxon>
    </lineage>
</organism>
<reference evidence="2 3" key="1">
    <citation type="submission" date="2020-12" db="EMBL/GenBank/DDBJ databases">
        <title>Bacterial novel species Adhaeribacter sp. BT258 isolated from soil.</title>
        <authorList>
            <person name="Jung H.-Y."/>
        </authorList>
    </citation>
    <scope>NUCLEOTIDE SEQUENCE [LARGE SCALE GENOMIC DNA]</scope>
    <source>
        <strain evidence="2 3">BT258</strain>
    </source>
</reference>
<dbReference type="RefSeq" id="WP_200505068.1">
    <property type="nucleotide sequence ID" value="NZ_JAEHFX010000002.1"/>
</dbReference>
<sequence>MQKRLSLFFFFFLLSQFAFAQISSRRCKWVNVTEKSFALDSLTLLPNSVTFFNNAQEVLDYTYDVNTNLFTFKNVLWQDSILVCYRVLPLNLGRPYFKRDLLRMDSVSFERAYAFEDFSVKEELFKTPGLNKSGSYTRGLSFGNTQNVFVNSALNLQLEGKLSEDINIIASVTDQNIPFQPEGNTQQLQEFDRVFITLQHKRWALTGGDVVLRNKPSNFLRFYKNVQGGALEVFSEPKEHKSSTTTIAAAVAKGKFASQNITPIESVQGPYRLNGIGGDKFIIVLANSEKVYLDGRLLQRGFDYDYVIDYNQAEITFTPKHLITRNTRIRVDFEYSDQNYSRSVTHASHYQTFKNLKFQLNYYNESDNPNNPNQVDLKQNQKRLLSQIGDDLNQAVVSGADSVAFDAKQVLYARRDTIVNGQAFRIFVYSQDPDSAHFTVRFSDFGIGNGDYVQENTSINGRVFKWIAPINGVRQGRYMPVRQLPLPIKKQMITAGGSYQVTKETSVFAEFATSQFDRNRFSELDSEDDKGRAMKIGYEMVDRVIPALKNYRLRSTLNYEYTDADFEAIDRYRDIEFDRDWSVNTDTARRNDNILNFSAGLFKDEKNLVNYRISRRYRQGQVDGLQHWADVAQQFDKLELKGSFFLLNNTVSESQSDWVRGDAGFKYNLKYVVPGYVYRFDKNRLSLTSAPDSVIGSANFFDEHVFFLQSNDTSSVRYRLDYTRRDDRQPISGELRPRDLSNTYNATLSTRLGEFNDLNLLLTYRDVTTNDTINENTVLSKIDWTGDFLDRHLRSELSYAVATGREQKREYVFVETVHGQGTHYLREGGDPKNLNDYFEAQSPEIDRRTHIKVYLPTDEYVTAYSNQFSYRLSGSMPRNWEGQKGWRDFASRFNTVTYINIDKKTTDKNILNRLNPFSLDIEDLFLISLAKSFRNTLYFNRSNPKYGLEFTMQQSQQKILLSNGTDTRNQNTQSFTARNNLNEVLASKVLLERNIRESQSSYLSTKNFKIESYTATPELAYQPTTKLRFTGNYSFSRKRNLFAPQPMPGQEPGEREEAVFNELGLDSRLSQVGKRTVTATIKYIRIGFTGDENSAVGYEILNTLRPGNNATWNVSVQQRLSNGLNISLIYDGRKPEAVRAVHTGRAQVSVLF</sequence>
<accession>A0ABS1BYW1</accession>
<keyword evidence="3" id="KW-1185">Reference proteome</keyword>
<dbReference type="Proteomes" id="UP000644147">
    <property type="component" value="Unassembled WGS sequence"/>
</dbReference>
<evidence type="ECO:0000313" key="2">
    <source>
        <dbReference type="EMBL" id="MBK0402317.1"/>
    </source>
</evidence>
<comment type="caution">
    <text evidence="2">The sequence shown here is derived from an EMBL/GenBank/DDBJ whole genome shotgun (WGS) entry which is preliminary data.</text>
</comment>
<gene>
    <name evidence="2" type="ORF">I5M27_04930</name>
</gene>
<keyword evidence="1" id="KW-0732">Signal</keyword>
<feature type="chain" id="PRO_5045952051" description="Cell surface protein SprA" evidence="1">
    <location>
        <begin position="21"/>
        <end position="1152"/>
    </location>
</feature>
<protein>
    <recommendedName>
        <fullName evidence="4">Cell surface protein SprA</fullName>
    </recommendedName>
</protein>
<dbReference type="EMBL" id="JAEHFX010000002">
    <property type="protein sequence ID" value="MBK0402317.1"/>
    <property type="molecule type" value="Genomic_DNA"/>
</dbReference>
<feature type="signal peptide" evidence="1">
    <location>
        <begin position="1"/>
        <end position="20"/>
    </location>
</feature>